<name>A0A9Q1F1B8_SYNKA</name>
<dbReference type="PANTHER" id="PTHR47510:SF3">
    <property type="entry name" value="ENDO_EXONUCLEASE_PHOSPHATASE DOMAIN-CONTAINING PROTEIN"/>
    <property type="match status" value="1"/>
</dbReference>
<organism evidence="1 2">
    <name type="scientific">Synaphobranchus kaupii</name>
    <name type="common">Kaup's arrowtooth eel</name>
    <dbReference type="NCBI Taxonomy" id="118154"/>
    <lineage>
        <taxon>Eukaryota</taxon>
        <taxon>Metazoa</taxon>
        <taxon>Chordata</taxon>
        <taxon>Craniata</taxon>
        <taxon>Vertebrata</taxon>
        <taxon>Euteleostomi</taxon>
        <taxon>Actinopterygii</taxon>
        <taxon>Neopterygii</taxon>
        <taxon>Teleostei</taxon>
        <taxon>Anguilliformes</taxon>
        <taxon>Synaphobranchidae</taxon>
        <taxon>Synaphobranchus</taxon>
    </lineage>
</organism>
<evidence type="ECO:0000313" key="1">
    <source>
        <dbReference type="EMBL" id="KAJ8349056.1"/>
    </source>
</evidence>
<evidence type="ECO:0000313" key="2">
    <source>
        <dbReference type="Proteomes" id="UP001152622"/>
    </source>
</evidence>
<keyword evidence="2" id="KW-1185">Reference proteome</keyword>
<comment type="caution">
    <text evidence="1">The sequence shown here is derived from an EMBL/GenBank/DDBJ whole genome shotgun (WGS) entry which is preliminary data.</text>
</comment>
<sequence>MARTQHHDGQSPETSPDPATFAEQLNVFYSRFNRSAPQNDWTLTSPTCPLITVEKRKVTSILARVNPHEASGPGGLKGRVLRECFAQLGDVITQLFQQLLDSSCVPQVWKKSTIIPVPKKSHARVMNDFRLVVLTSVLCKCMERVVCDHFTTMGADRLDPLQRGVEDA</sequence>
<reference evidence="1" key="1">
    <citation type="journal article" date="2023" name="Science">
        <title>Genome structures resolve the early diversification of teleost fishes.</title>
        <authorList>
            <person name="Parey E."/>
            <person name="Louis A."/>
            <person name="Montfort J."/>
            <person name="Bouchez O."/>
            <person name="Roques C."/>
            <person name="Iampietro C."/>
            <person name="Lluch J."/>
            <person name="Castinel A."/>
            <person name="Donnadieu C."/>
            <person name="Desvignes T."/>
            <person name="Floi Bucao C."/>
            <person name="Jouanno E."/>
            <person name="Wen M."/>
            <person name="Mejri S."/>
            <person name="Dirks R."/>
            <person name="Jansen H."/>
            <person name="Henkel C."/>
            <person name="Chen W.J."/>
            <person name="Zahm M."/>
            <person name="Cabau C."/>
            <person name="Klopp C."/>
            <person name="Thompson A.W."/>
            <person name="Robinson-Rechavi M."/>
            <person name="Braasch I."/>
            <person name="Lecointre G."/>
            <person name="Bobe J."/>
            <person name="Postlethwait J.H."/>
            <person name="Berthelot C."/>
            <person name="Roest Crollius H."/>
            <person name="Guiguen Y."/>
        </authorList>
    </citation>
    <scope>NUCLEOTIDE SEQUENCE</scope>
    <source>
        <strain evidence="1">WJC10195</strain>
    </source>
</reference>
<gene>
    <name evidence="1" type="ORF">SKAU_G00276450</name>
</gene>
<proteinExistence type="predicted"/>
<dbReference type="EMBL" id="JAINUF010000010">
    <property type="protein sequence ID" value="KAJ8349056.1"/>
    <property type="molecule type" value="Genomic_DNA"/>
</dbReference>
<dbReference type="AlphaFoldDB" id="A0A9Q1F1B8"/>
<accession>A0A9Q1F1B8</accession>
<dbReference type="PANTHER" id="PTHR47510">
    <property type="entry name" value="REVERSE TRANSCRIPTASE DOMAIN-CONTAINING PROTEIN"/>
    <property type="match status" value="1"/>
</dbReference>
<evidence type="ECO:0008006" key="3">
    <source>
        <dbReference type="Google" id="ProtNLM"/>
    </source>
</evidence>
<protein>
    <recommendedName>
        <fullName evidence="3">Reverse transcriptase</fullName>
    </recommendedName>
</protein>
<dbReference type="Proteomes" id="UP001152622">
    <property type="component" value="Chromosome 10"/>
</dbReference>
<dbReference type="OrthoDB" id="411173at2759"/>